<feature type="region of interest" description="Disordered" evidence="1">
    <location>
        <begin position="1"/>
        <end position="48"/>
    </location>
</feature>
<dbReference type="AlphaFoldDB" id="A0A7C8IF53"/>
<organism evidence="2 3">
    <name type="scientific">Massariosphaeria phaeospora</name>
    <dbReference type="NCBI Taxonomy" id="100035"/>
    <lineage>
        <taxon>Eukaryota</taxon>
        <taxon>Fungi</taxon>
        <taxon>Dikarya</taxon>
        <taxon>Ascomycota</taxon>
        <taxon>Pezizomycotina</taxon>
        <taxon>Dothideomycetes</taxon>
        <taxon>Pleosporomycetidae</taxon>
        <taxon>Pleosporales</taxon>
        <taxon>Pleosporales incertae sedis</taxon>
        <taxon>Massariosphaeria</taxon>
    </lineage>
</organism>
<protein>
    <submittedName>
        <fullName evidence="2">Uncharacterized protein</fullName>
    </submittedName>
</protein>
<comment type="caution">
    <text evidence="2">The sequence shown here is derived from an EMBL/GenBank/DDBJ whole genome shotgun (WGS) entry which is preliminary data.</text>
</comment>
<dbReference type="EMBL" id="JAADJZ010000001">
    <property type="protein sequence ID" value="KAF2878094.1"/>
    <property type="molecule type" value="Genomic_DNA"/>
</dbReference>
<gene>
    <name evidence="2" type="ORF">BDV95DRAFT_589067</name>
</gene>
<sequence length="356" mass="36735">MSGPPPPLGYPYIADVGRNPNINRDPPPPPIHVVPGAPRRSPVMAQGPQAGEQIHVAHAGGPNIMLGGPPMGMMGMPFGGGMGLGMYDPWAGPGLNGGMHAPPQSGAFLPGALHGIGFGMHNELGMAYPPPPPGIAVPPFAPGVPLWSGGLTNSFAGAGSMAGGYPGPGFMGMGGMGMGGMGMMGNMGMGGMGMGGMGMGGMMGMGPFGMGLNHPAPGIHHGVAPPQPEQRDVTEVPGGCPPGATNVEPPETTLIHWLKGPYHPWLMPGQNFVTETLHLDSTTGLNRVIKVCLDNQDAKGWAITECIELGNGTFEKGQTFIFDDAMSKVNNVRDVGWSKERNRAGGRSLHVYVHRI</sequence>
<dbReference type="Proteomes" id="UP000481861">
    <property type="component" value="Unassembled WGS sequence"/>
</dbReference>
<proteinExistence type="predicted"/>
<accession>A0A7C8IF53</accession>
<evidence type="ECO:0000313" key="2">
    <source>
        <dbReference type="EMBL" id="KAF2878094.1"/>
    </source>
</evidence>
<reference evidence="2 3" key="1">
    <citation type="submission" date="2020-01" db="EMBL/GenBank/DDBJ databases">
        <authorList>
            <consortium name="DOE Joint Genome Institute"/>
            <person name="Haridas S."/>
            <person name="Albert R."/>
            <person name="Binder M."/>
            <person name="Bloem J."/>
            <person name="Labutti K."/>
            <person name="Salamov A."/>
            <person name="Andreopoulos B."/>
            <person name="Baker S.E."/>
            <person name="Barry K."/>
            <person name="Bills G."/>
            <person name="Bluhm B.H."/>
            <person name="Cannon C."/>
            <person name="Castanera R."/>
            <person name="Culley D.E."/>
            <person name="Daum C."/>
            <person name="Ezra D."/>
            <person name="Gonzalez J.B."/>
            <person name="Henrissat B."/>
            <person name="Kuo A."/>
            <person name="Liang C."/>
            <person name="Lipzen A."/>
            <person name="Lutzoni F."/>
            <person name="Magnuson J."/>
            <person name="Mondo S."/>
            <person name="Nolan M."/>
            <person name="Ohm R."/>
            <person name="Pangilinan J."/>
            <person name="Park H.-J.H."/>
            <person name="Ramirez L."/>
            <person name="Alfaro M."/>
            <person name="Sun H."/>
            <person name="Tritt A."/>
            <person name="Yoshinaga Y."/>
            <person name="Zwiers L.-H.L."/>
            <person name="Turgeon B.G."/>
            <person name="Goodwin S.B."/>
            <person name="Spatafora J.W."/>
            <person name="Crous P.W."/>
            <person name="Grigoriev I.V."/>
        </authorList>
    </citation>
    <scope>NUCLEOTIDE SEQUENCE [LARGE SCALE GENOMIC DNA]</scope>
    <source>
        <strain evidence="2 3">CBS 611.86</strain>
    </source>
</reference>
<evidence type="ECO:0000256" key="1">
    <source>
        <dbReference type="SAM" id="MobiDB-lite"/>
    </source>
</evidence>
<evidence type="ECO:0000313" key="3">
    <source>
        <dbReference type="Proteomes" id="UP000481861"/>
    </source>
</evidence>
<keyword evidence="3" id="KW-1185">Reference proteome</keyword>
<name>A0A7C8IF53_9PLEO</name>
<dbReference type="OrthoDB" id="10057496at2759"/>